<evidence type="ECO:0000313" key="2">
    <source>
        <dbReference type="Proteomes" id="UP000057910"/>
    </source>
</evidence>
<dbReference type="Proteomes" id="UP000057910">
    <property type="component" value="Unassembled WGS sequence"/>
</dbReference>
<evidence type="ECO:0000313" key="1">
    <source>
        <dbReference type="EMBL" id="KVN83444.1"/>
    </source>
</evidence>
<proteinExistence type="predicted"/>
<dbReference type="RefSeq" id="WP_060040280.1">
    <property type="nucleotide sequence ID" value="NZ_LPAD01000071.1"/>
</dbReference>
<dbReference type="InterPro" id="IPR019701">
    <property type="entry name" value="Phage_P22_NinX"/>
</dbReference>
<name>A0ABD4DZA9_9BURK</name>
<accession>A0ABD4DZA9</accession>
<dbReference type="Pfam" id="PF10765">
    <property type="entry name" value="Phage_P22_NinX"/>
    <property type="match status" value="1"/>
</dbReference>
<gene>
    <name evidence="1" type="ORF">WJ68_16150</name>
</gene>
<organism evidence="1 2">
    <name type="scientific">Burkholderia ubonensis</name>
    <dbReference type="NCBI Taxonomy" id="101571"/>
    <lineage>
        <taxon>Bacteria</taxon>
        <taxon>Pseudomonadati</taxon>
        <taxon>Pseudomonadota</taxon>
        <taxon>Betaproteobacteria</taxon>
        <taxon>Burkholderiales</taxon>
        <taxon>Burkholderiaceae</taxon>
        <taxon>Burkholderia</taxon>
        <taxon>Burkholderia cepacia complex</taxon>
    </lineage>
</organism>
<dbReference type="EMBL" id="LPAD01000071">
    <property type="protein sequence ID" value="KVN83444.1"/>
    <property type="molecule type" value="Genomic_DNA"/>
</dbReference>
<dbReference type="AlphaFoldDB" id="A0ABD4DZA9"/>
<evidence type="ECO:0008006" key="3">
    <source>
        <dbReference type="Google" id="ProtNLM"/>
    </source>
</evidence>
<comment type="caution">
    <text evidence="1">The sequence shown here is derived from an EMBL/GenBank/DDBJ whole genome shotgun (WGS) entry which is preliminary data.</text>
</comment>
<sequence length="107" mass="12242">MKVSELQDDLLDHWVAKADDTPIKRHKDGFLYTDEAHFRQWDPSSNWLIAGPIIERARIELFPTSGTAWRARTSDDAEWHYGPSPRIAAMRAYVASKFGEEVPDEGV</sequence>
<reference evidence="1 2" key="1">
    <citation type="submission" date="2015-11" db="EMBL/GenBank/DDBJ databases">
        <title>Expanding the genomic diversity of Burkholderia species for the development of highly accurate diagnostics.</title>
        <authorList>
            <person name="Sahl J."/>
            <person name="Keim P."/>
            <person name="Wagner D."/>
        </authorList>
    </citation>
    <scope>NUCLEOTIDE SEQUENCE [LARGE SCALE GENOMIC DNA]</scope>
    <source>
        <strain evidence="1 2">MSMB1585WGS</strain>
    </source>
</reference>
<protein>
    <recommendedName>
        <fullName evidence="3">DUF2591 domain-containing protein</fullName>
    </recommendedName>
</protein>